<dbReference type="OrthoDB" id="411251at2759"/>
<dbReference type="Gene3D" id="3.30.450.20">
    <property type="entry name" value="PAS domain"/>
    <property type="match status" value="1"/>
</dbReference>
<protein>
    <recommendedName>
        <fullName evidence="1">PAS domain-containing protein</fullName>
    </recommendedName>
</protein>
<dbReference type="CDD" id="cd00130">
    <property type="entry name" value="PAS"/>
    <property type="match status" value="1"/>
</dbReference>
<dbReference type="EMBL" id="JAAAHY010002827">
    <property type="protein sequence ID" value="KAF9943870.1"/>
    <property type="molecule type" value="Genomic_DNA"/>
</dbReference>
<proteinExistence type="predicted"/>
<evidence type="ECO:0000313" key="3">
    <source>
        <dbReference type="Proteomes" id="UP000738359"/>
    </source>
</evidence>
<dbReference type="SUPFAM" id="SSF55785">
    <property type="entry name" value="PYP-like sensor domain (PAS domain)"/>
    <property type="match status" value="1"/>
</dbReference>
<feature type="non-terminal residue" evidence="2">
    <location>
        <position position="1"/>
    </location>
</feature>
<dbReference type="InterPro" id="IPR035965">
    <property type="entry name" value="PAS-like_dom_sf"/>
</dbReference>
<dbReference type="PROSITE" id="PS50112">
    <property type="entry name" value="PAS"/>
    <property type="match status" value="1"/>
</dbReference>
<accession>A0A9P6LUM8</accession>
<dbReference type="AlphaFoldDB" id="A0A9P6LUM8"/>
<dbReference type="Pfam" id="PF08447">
    <property type="entry name" value="PAS_3"/>
    <property type="match status" value="1"/>
</dbReference>
<evidence type="ECO:0000259" key="1">
    <source>
        <dbReference type="PROSITE" id="PS50112"/>
    </source>
</evidence>
<dbReference type="InterPro" id="IPR000014">
    <property type="entry name" value="PAS"/>
</dbReference>
<dbReference type="InterPro" id="IPR013655">
    <property type="entry name" value="PAS_fold_3"/>
</dbReference>
<keyword evidence="3" id="KW-1185">Reference proteome</keyword>
<gene>
    <name evidence="2" type="ORF">BGZ70_005341</name>
</gene>
<sequence>MTPPASFIYFNDLTPEASFLWASDSIEDCLGYTPEEIVGWSAYSLLFKEDIPVTRTSHHEHVLNDFVASQAIIAHRHKDGGRILIEVVFSTCHDFIACCGIVLDADDRTSGAKLQHNASLTFNSTLRSRQFERLRRHNIASKTGTWDTKDLLLEPRVCIILNRFSRSLEVLYASPLCELLLHIDAQAIEGKPLLLIRADDLVSFVE</sequence>
<feature type="domain" description="PAS" evidence="1">
    <location>
        <begin position="1"/>
        <end position="65"/>
    </location>
</feature>
<dbReference type="Proteomes" id="UP000738359">
    <property type="component" value="Unassembled WGS sequence"/>
</dbReference>
<evidence type="ECO:0000313" key="2">
    <source>
        <dbReference type="EMBL" id="KAF9943870.1"/>
    </source>
</evidence>
<name>A0A9P6LUM8_MORAP</name>
<reference evidence="2" key="1">
    <citation type="journal article" date="2020" name="Fungal Divers.">
        <title>Resolving the Mortierellaceae phylogeny through synthesis of multi-gene phylogenetics and phylogenomics.</title>
        <authorList>
            <person name="Vandepol N."/>
            <person name="Liber J."/>
            <person name="Desiro A."/>
            <person name="Na H."/>
            <person name="Kennedy M."/>
            <person name="Barry K."/>
            <person name="Grigoriev I.V."/>
            <person name="Miller A.N."/>
            <person name="O'Donnell K."/>
            <person name="Stajich J.E."/>
            <person name="Bonito G."/>
        </authorList>
    </citation>
    <scope>NUCLEOTIDE SEQUENCE</scope>
    <source>
        <strain evidence="2">CK1249</strain>
    </source>
</reference>
<comment type="caution">
    <text evidence="2">The sequence shown here is derived from an EMBL/GenBank/DDBJ whole genome shotgun (WGS) entry which is preliminary data.</text>
</comment>
<organism evidence="2 3">
    <name type="scientific">Mortierella alpina</name>
    <name type="common">Oleaginous fungus</name>
    <name type="synonym">Mortierella renispora</name>
    <dbReference type="NCBI Taxonomy" id="64518"/>
    <lineage>
        <taxon>Eukaryota</taxon>
        <taxon>Fungi</taxon>
        <taxon>Fungi incertae sedis</taxon>
        <taxon>Mucoromycota</taxon>
        <taxon>Mortierellomycotina</taxon>
        <taxon>Mortierellomycetes</taxon>
        <taxon>Mortierellales</taxon>
        <taxon>Mortierellaceae</taxon>
        <taxon>Mortierella</taxon>
    </lineage>
</organism>